<dbReference type="GO" id="GO:0005886">
    <property type="term" value="C:plasma membrane"/>
    <property type="evidence" value="ECO:0007669"/>
    <property type="project" value="UniProtKB-SubCell"/>
</dbReference>
<dbReference type="RefSeq" id="WP_184668272.1">
    <property type="nucleotide sequence ID" value="NZ_BAABAI010000039.1"/>
</dbReference>
<feature type="domain" description="Histidine kinase" evidence="10">
    <location>
        <begin position="178"/>
        <end position="389"/>
    </location>
</feature>
<dbReference type="Gene3D" id="3.30.565.10">
    <property type="entry name" value="Histidine kinase-like ATPase, C-terminal domain"/>
    <property type="match status" value="1"/>
</dbReference>
<dbReference type="InterPro" id="IPR003661">
    <property type="entry name" value="HisK_dim/P_dom"/>
</dbReference>
<gene>
    <name evidence="11" type="ORF">F4559_002313</name>
</gene>
<dbReference type="InterPro" id="IPR004358">
    <property type="entry name" value="Sig_transdc_His_kin-like_C"/>
</dbReference>
<comment type="caution">
    <text evidence="11">The sequence shown here is derived from an EMBL/GenBank/DDBJ whole genome shotgun (WGS) entry which is preliminary data.</text>
</comment>
<reference evidence="11 12" key="1">
    <citation type="submission" date="2020-08" db="EMBL/GenBank/DDBJ databases">
        <title>Sequencing the genomes of 1000 actinobacteria strains.</title>
        <authorList>
            <person name="Klenk H.-P."/>
        </authorList>
    </citation>
    <scope>NUCLEOTIDE SEQUENCE [LARGE SCALE GENOMIC DNA]</scope>
    <source>
        <strain evidence="11 12">DSM 45084</strain>
    </source>
</reference>
<evidence type="ECO:0000256" key="1">
    <source>
        <dbReference type="ARBA" id="ARBA00000085"/>
    </source>
</evidence>
<dbReference type="InterPro" id="IPR003018">
    <property type="entry name" value="GAF"/>
</dbReference>
<dbReference type="GO" id="GO:0005509">
    <property type="term" value="F:calcium ion binding"/>
    <property type="evidence" value="ECO:0007669"/>
    <property type="project" value="UniProtKB-ARBA"/>
</dbReference>
<name>A0A7W7WV54_9PSEU</name>
<dbReference type="FunFam" id="3.30.565.10:FF:000006">
    <property type="entry name" value="Sensor histidine kinase WalK"/>
    <property type="match status" value="1"/>
</dbReference>
<evidence type="ECO:0000256" key="6">
    <source>
        <dbReference type="ARBA" id="ARBA00022679"/>
    </source>
</evidence>
<dbReference type="InterPro" id="IPR005467">
    <property type="entry name" value="His_kinase_dom"/>
</dbReference>
<evidence type="ECO:0000313" key="11">
    <source>
        <dbReference type="EMBL" id="MBB4964954.1"/>
    </source>
</evidence>
<evidence type="ECO:0000256" key="5">
    <source>
        <dbReference type="ARBA" id="ARBA00022553"/>
    </source>
</evidence>
<dbReference type="Proteomes" id="UP000542674">
    <property type="component" value="Unassembled WGS sequence"/>
</dbReference>
<keyword evidence="5" id="KW-0597">Phosphoprotein</keyword>
<dbReference type="InterPro" id="IPR003594">
    <property type="entry name" value="HATPase_dom"/>
</dbReference>
<comment type="catalytic activity">
    <reaction evidence="1">
        <text>ATP + protein L-histidine = ADP + protein N-phospho-L-histidine.</text>
        <dbReference type="EC" id="2.7.13.3"/>
    </reaction>
</comment>
<evidence type="ECO:0000256" key="2">
    <source>
        <dbReference type="ARBA" id="ARBA00001968"/>
    </source>
</evidence>
<dbReference type="SMART" id="SM00065">
    <property type="entry name" value="GAF"/>
    <property type="match status" value="1"/>
</dbReference>
<evidence type="ECO:0000259" key="10">
    <source>
        <dbReference type="PROSITE" id="PS50109"/>
    </source>
</evidence>
<dbReference type="PANTHER" id="PTHR43711">
    <property type="entry name" value="TWO-COMPONENT HISTIDINE KINASE"/>
    <property type="match status" value="1"/>
</dbReference>
<evidence type="ECO:0000256" key="7">
    <source>
        <dbReference type="ARBA" id="ARBA00022777"/>
    </source>
</evidence>
<keyword evidence="9" id="KW-0472">Membrane</keyword>
<evidence type="ECO:0000313" key="12">
    <source>
        <dbReference type="Proteomes" id="UP000542674"/>
    </source>
</evidence>
<evidence type="ECO:0000256" key="4">
    <source>
        <dbReference type="ARBA" id="ARBA00012438"/>
    </source>
</evidence>
<comment type="cofactor">
    <cofactor evidence="2">
        <name>a divalent metal cation</name>
        <dbReference type="ChEBI" id="CHEBI:60240"/>
    </cofactor>
</comment>
<keyword evidence="7 11" id="KW-0418">Kinase</keyword>
<accession>A0A7W7WV54</accession>
<keyword evidence="12" id="KW-1185">Reference proteome</keyword>
<dbReference type="CDD" id="cd00082">
    <property type="entry name" value="HisKA"/>
    <property type="match status" value="1"/>
</dbReference>
<sequence length="397" mass="43042">MSDLAWDSETNRVAALHALRLLDTPREERFDRITRMAQDVVHAPIALVSLVDLDRQWFKSCVGLDATETSRGTSVCSFAIRHDEVFEVEDLTADERFADFPVVREAGLRFYAGQPVAAPSGHKIGTLCVLDRVPRRLTPVEHTRLKALATWVELECAVVQATLGAQDAERAKRDFVAMVSHELRTPLTSVHGSLELLASGRFGVLEERASQLLDIAVNNTDRLVRLSDDVLDLSKVRCDQLRLHPTSVDLDRVVVTAVHAVEGTAERDGVPLTTEVEPVTVRGDADRLVQAVTNLLSNAVKASPRGHAVTVGCTSDGSLARIKVVDEGSGIPADQVQRIFEPFVQLGRGGSGLGLTITRGIVDAHGGAIAVESVPGKGSTFTMTLPLAGPHVDRPWW</sequence>
<keyword evidence="8" id="KW-0902">Two-component regulatory system</keyword>
<dbReference type="SUPFAM" id="SSF47384">
    <property type="entry name" value="Homodimeric domain of signal transducing histidine kinase"/>
    <property type="match status" value="1"/>
</dbReference>
<dbReference type="Pfam" id="PF00512">
    <property type="entry name" value="HisKA"/>
    <property type="match status" value="1"/>
</dbReference>
<comment type="subcellular location">
    <subcellularLocation>
        <location evidence="3">Cell membrane</location>
    </subcellularLocation>
</comment>
<evidence type="ECO:0000256" key="3">
    <source>
        <dbReference type="ARBA" id="ARBA00004236"/>
    </source>
</evidence>
<dbReference type="CDD" id="cd00075">
    <property type="entry name" value="HATPase"/>
    <property type="match status" value="1"/>
</dbReference>
<dbReference type="InterPro" id="IPR036890">
    <property type="entry name" value="HATPase_C_sf"/>
</dbReference>
<dbReference type="FunFam" id="1.10.287.130:FF:000001">
    <property type="entry name" value="Two-component sensor histidine kinase"/>
    <property type="match status" value="1"/>
</dbReference>
<dbReference type="SUPFAM" id="SSF55874">
    <property type="entry name" value="ATPase domain of HSP90 chaperone/DNA topoisomerase II/histidine kinase"/>
    <property type="match status" value="1"/>
</dbReference>
<dbReference type="SUPFAM" id="SSF55781">
    <property type="entry name" value="GAF domain-like"/>
    <property type="match status" value="1"/>
</dbReference>
<organism evidence="11 12">
    <name type="scientific">Saccharothrix violaceirubra</name>
    <dbReference type="NCBI Taxonomy" id="413306"/>
    <lineage>
        <taxon>Bacteria</taxon>
        <taxon>Bacillati</taxon>
        <taxon>Actinomycetota</taxon>
        <taxon>Actinomycetes</taxon>
        <taxon>Pseudonocardiales</taxon>
        <taxon>Pseudonocardiaceae</taxon>
        <taxon>Saccharothrix</taxon>
    </lineage>
</organism>
<dbReference type="Gene3D" id="1.10.287.130">
    <property type="match status" value="1"/>
</dbReference>
<dbReference type="Pfam" id="PF01590">
    <property type="entry name" value="GAF"/>
    <property type="match status" value="1"/>
</dbReference>
<dbReference type="EC" id="2.7.13.3" evidence="4"/>
<dbReference type="Pfam" id="PF02518">
    <property type="entry name" value="HATPase_c"/>
    <property type="match status" value="1"/>
</dbReference>
<dbReference type="EMBL" id="JACHJS010000001">
    <property type="protein sequence ID" value="MBB4964954.1"/>
    <property type="molecule type" value="Genomic_DNA"/>
</dbReference>
<dbReference type="InterPro" id="IPR050736">
    <property type="entry name" value="Sensor_HK_Regulatory"/>
</dbReference>
<evidence type="ECO:0000256" key="9">
    <source>
        <dbReference type="ARBA" id="ARBA00023136"/>
    </source>
</evidence>
<dbReference type="AlphaFoldDB" id="A0A7W7WV54"/>
<dbReference type="PROSITE" id="PS50109">
    <property type="entry name" value="HIS_KIN"/>
    <property type="match status" value="1"/>
</dbReference>
<dbReference type="PRINTS" id="PR00344">
    <property type="entry name" value="BCTRLSENSOR"/>
</dbReference>
<dbReference type="Gene3D" id="3.30.450.40">
    <property type="match status" value="1"/>
</dbReference>
<dbReference type="SMART" id="SM00388">
    <property type="entry name" value="HisKA"/>
    <property type="match status" value="1"/>
</dbReference>
<keyword evidence="6" id="KW-0808">Transferase</keyword>
<dbReference type="InterPro" id="IPR029016">
    <property type="entry name" value="GAF-like_dom_sf"/>
</dbReference>
<evidence type="ECO:0000256" key="8">
    <source>
        <dbReference type="ARBA" id="ARBA00023012"/>
    </source>
</evidence>
<dbReference type="InterPro" id="IPR036097">
    <property type="entry name" value="HisK_dim/P_sf"/>
</dbReference>
<proteinExistence type="predicted"/>
<dbReference type="PANTHER" id="PTHR43711:SF1">
    <property type="entry name" value="HISTIDINE KINASE 1"/>
    <property type="match status" value="1"/>
</dbReference>
<dbReference type="GO" id="GO:0000155">
    <property type="term" value="F:phosphorelay sensor kinase activity"/>
    <property type="evidence" value="ECO:0007669"/>
    <property type="project" value="InterPro"/>
</dbReference>
<dbReference type="SMART" id="SM00387">
    <property type="entry name" value="HATPase_c"/>
    <property type="match status" value="1"/>
</dbReference>
<protein>
    <recommendedName>
        <fullName evidence="4">histidine kinase</fullName>
        <ecNumber evidence="4">2.7.13.3</ecNumber>
    </recommendedName>
</protein>